<dbReference type="HOGENOM" id="CLU_1193019_0_0_9"/>
<accession>E4S9M9</accession>
<dbReference type="OrthoDB" id="10021139at2"/>
<keyword evidence="2" id="KW-1185">Reference proteome</keyword>
<reference evidence="1 2" key="2">
    <citation type="journal article" date="2011" name="J. Bacteriol.">
        <title>Complete genome sequences for the anaerobic, extremely thermophilic plant biomass-degrading bacteria Caldicellulosiruptor hydrothermalis, Caldicellulosiruptor kristjanssonii, Caldicellulosiruptor kronotskyensis, Caldicellulosiruptor owensenis, and Caldicellulosiruptor lactoaceticus.</title>
        <authorList>
            <person name="Blumer-Schuette S.E."/>
            <person name="Ozdemir I."/>
            <person name="Mistry D."/>
            <person name="Lucas S."/>
            <person name="Lapidus A."/>
            <person name="Cheng J.F."/>
            <person name="Goodwin L.A."/>
            <person name="Pitluck S."/>
            <person name="Land M.L."/>
            <person name="Hauser L.J."/>
            <person name="Woyke T."/>
            <person name="Mikhailova N."/>
            <person name="Pati A."/>
            <person name="Kyrpides N.C."/>
            <person name="Ivanova N."/>
            <person name="Detter J.C."/>
            <person name="Walston-Davenport K."/>
            <person name="Han S."/>
            <person name="Adams M.W."/>
            <person name="Kelly R.M."/>
        </authorList>
    </citation>
    <scope>NUCLEOTIDE SEQUENCE [LARGE SCALE GENOMIC DNA]</scope>
    <source>
        <strain evidence="2">ATCC 700853 / DSM 12137 / I77R1B</strain>
    </source>
</reference>
<dbReference type="Proteomes" id="UP000009256">
    <property type="component" value="Chromosome"/>
</dbReference>
<proteinExistence type="predicted"/>
<evidence type="ECO:0000313" key="2">
    <source>
        <dbReference type="Proteomes" id="UP000009256"/>
    </source>
</evidence>
<protein>
    <submittedName>
        <fullName evidence="1">Uncharacterized protein</fullName>
    </submittedName>
</protein>
<evidence type="ECO:0000313" key="1">
    <source>
        <dbReference type="EMBL" id="ADQ40083.1"/>
    </source>
</evidence>
<organism evidence="1 2">
    <name type="scientific">Caldicellulosiruptor acetigenus (strain ATCC 700853 / DSM 12137 / I77R1B)</name>
    <name type="common">Caldicellulosiruptor kristjanssonii</name>
    <dbReference type="NCBI Taxonomy" id="632335"/>
    <lineage>
        <taxon>Bacteria</taxon>
        <taxon>Bacillati</taxon>
        <taxon>Bacillota</taxon>
        <taxon>Bacillota incertae sedis</taxon>
        <taxon>Caldicellulosiruptorales</taxon>
        <taxon>Caldicellulosiruptoraceae</taxon>
        <taxon>Caldicellulosiruptor</taxon>
    </lineage>
</organism>
<dbReference type="RefSeq" id="WP_013431920.1">
    <property type="nucleotide sequence ID" value="NC_014721.1"/>
</dbReference>
<gene>
    <name evidence="1" type="ordered locus">Calkr_0535</name>
</gene>
<dbReference type="KEGG" id="cki:Calkr_0535"/>
<name>E4S9M9_CALA7</name>
<dbReference type="STRING" id="632335.Calkr_0535"/>
<dbReference type="EMBL" id="CP002326">
    <property type="protein sequence ID" value="ADQ40083.1"/>
    <property type="molecule type" value="Genomic_DNA"/>
</dbReference>
<dbReference type="AlphaFoldDB" id="E4S9M9"/>
<sequence length="232" mass="27209">MHLRYGPEYWDYDTGLLYKSVSRFEFIANAIWSLHLNAIPIDYSKVKIKDIIPQYEDPIAFQGPYSFYYMTNLKALPFSYRFKKVKFDDITKYLNSKYVYSGEVNSGIPTQNGSFIKKQFKSVVDENGMAGVAQAYEVMVKKGVIDVTMAKQYVESFLAYWDFLRVLPGCPKYPDTKWWLSPITRREALLLIDVFTAFRSYYDWYFAPAAKNNKVKPTIANLFEFDKVLFSW</sequence>
<reference key="1">
    <citation type="submission" date="2010-11" db="EMBL/GenBank/DDBJ databases">
        <title>Complete sequence of chromosome of Caldicellulosiruptor kristjanssonii 177R1B.</title>
        <authorList>
            <consortium name="US DOE Joint Genome Institute"/>
            <person name="Lucas S."/>
            <person name="Copeland A."/>
            <person name="Lapidus A."/>
            <person name="Cheng J.-F."/>
            <person name="Bruce D."/>
            <person name="Goodwin L."/>
            <person name="Pitluck S."/>
            <person name="Davenport K."/>
            <person name="Detter J.C."/>
            <person name="Han C."/>
            <person name="Tapia R."/>
            <person name="Land M."/>
            <person name="Hauser L."/>
            <person name="Jeffries C."/>
            <person name="Kyrpides N."/>
            <person name="Ivanova N."/>
            <person name="Mikhailova N."/>
            <person name="Blumer-Schuette S.E."/>
            <person name="Kelly R.M."/>
            <person name="Woyke T."/>
        </authorList>
    </citation>
    <scope>NUCLEOTIDE SEQUENCE</scope>
    <source>
        <strain>177R1B</strain>
    </source>
</reference>